<dbReference type="InterPro" id="IPR027911">
    <property type="entry name" value="DUF4604"/>
</dbReference>
<dbReference type="EMBL" id="JAVRRG010000046">
    <property type="protein sequence ID" value="KAK5093200.1"/>
    <property type="molecule type" value="Genomic_DNA"/>
</dbReference>
<feature type="region of interest" description="Disordered" evidence="1">
    <location>
        <begin position="31"/>
        <end position="195"/>
    </location>
</feature>
<comment type="caution">
    <text evidence="3">The sequence shown here is derived from an EMBL/GenBank/DDBJ whole genome shotgun (WGS) entry which is preliminary data.</text>
</comment>
<feature type="compositionally biased region" description="Acidic residues" evidence="1">
    <location>
        <begin position="51"/>
        <end position="61"/>
    </location>
</feature>
<accession>A0ABR0KC49</accession>
<protein>
    <recommendedName>
        <fullName evidence="2">DUF4604 domain-containing protein</fullName>
    </recommendedName>
</protein>
<evidence type="ECO:0000313" key="4">
    <source>
        <dbReference type="Proteomes" id="UP001345013"/>
    </source>
</evidence>
<keyword evidence="4" id="KW-1185">Reference proteome</keyword>
<dbReference type="Proteomes" id="UP001345013">
    <property type="component" value="Unassembled WGS sequence"/>
</dbReference>
<gene>
    <name evidence="3" type="ORF">LTR24_004461</name>
</gene>
<evidence type="ECO:0000256" key="1">
    <source>
        <dbReference type="SAM" id="MobiDB-lite"/>
    </source>
</evidence>
<name>A0ABR0KC49_9EURO</name>
<organism evidence="3 4">
    <name type="scientific">Lithohypha guttulata</name>
    <dbReference type="NCBI Taxonomy" id="1690604"/>
    <lineage>
        <taxon>Eukaryota</taxon>
        <taxon>Fungi</taxon>
        <taxon>Dikarya</taxon>
        <taxon>Ascomycota</taxon>
        <taxon>Pezizomycotina</taxon>
        <taxon>Eurotiomycetes</taxon>
        <taxon>Chaetothyriomycetidae</taxon>
        <taxon>Chaetothyriales</taxon>
        <taxon>Trichomeriaceae</taxon>
        <taxon>Lithohypha</taxon>
    </lineage>
</organism>
<feature type="compositionally biased region" description="Basic and acidic residues" evidence="1">
    <location>
        <begin position="62"/>
        <end position="112"/>
    </location>
</feature>
<evidence type="ECO:0000259" key="2">
    <source>
        <dbReference type="Pfam" id="PF15377"/>
    </source>
</evidence>
<feature type="compositionally biased region" description="Low complexity" evidence="1">
    <location>
        <begin position="37"/>
        <end position="47"/>
    </location>
</feature>
<sequence length="195" mass="21045">MPKNPSLEYSAAEPAFLRRLKAGNAALDGRHNVQIPRARGGAAQGGRLDMGGEEGEDDPVMLDERGDVVTKDEMEARVKEPDGKDEALAGERDEAKEAAKVDEERKAQHAEHSVSSGFGKKRKAVKVVGGDDPNLKPEIDADEEDGPTKSLTESTKDLKDMVAQQKDDATKEAAAAPAIRKGKRKKLKLSFDEAD</sequence>
<evidence type="ECO:0000313" key="3">
    <source>
        <dbReference type="EMBL" id="KAK5093200.1"/>
    </source>
</evidence>
<feature type="compositionally biased region" description="Basic and acidic residues" evidence="1">
    <location>
        <begin position="154"/>
        <end position="171"/>
    </location>
</feature>
<reference evidence="3 4" key="1">
    <citation type="submission" date="2023-08" db="EMBL/GenBank/DDBJ databases">
        <title>Black Yeasts Isolated from many extreme environments.</title>
        <authorList>
            <person name="Coleine C."/>
            <person name="Stajich J.E."/>
            <person name="Selbmann L."/>
        </authorList>
    </citation>
    <scope>NUCLEOTIDE SEQUENCE [LARGE SCALE GENOMIC DNA]</scope>
    <source>
        <strain evidence="3 4">CCFEE 5885</strain>
    </source>
</reference>
<proteinExistence type="predicted"/>
<dbReference type="Pfam" id="PF15377">
    <property type="entry name" value="DUF4604"/>
    <property type="match status" value="1"/>
</dbReference>
<feature type="domain" description="DUF4604" evidence="2">
    <location>
        <begin position="6"/>
        <end position="195"/>
    </location>
</feature>